<name>A0ABT3PXI1_9BACT</name>
<dbReference type="Gene3D" id="2.40.170.20">
    <property type="entry name" value="TonB-dependent receptor, beta-barrel domain"/>
    <property type="match status" value="1"/>
</dbReference>
<evidence type="ECO:0000256" key="2">
    <source>
        <dbReference type="ARBA" id="ARBA00022448"/>
    </source>
</evidence>
<dbReference type="Gene3D" id="2.170.130.10">
    <property type="entry name" value="TonB-dependent receptor, plug domain"/>
    <property type="match status" value="1"/>
</dbReference>
<evidence type="ECO:0000256" key="1">
    <source>
        <dbReference type="ARBA" id="ARBA00004571"/>
    </source>
</evidence>
<evidence type="ECO:0000256" key="7">
    <source>
        <dbReference type="ARBA" id="ARBA00023237"/>
    </source>
</evidence>
<evidence type="ECO:0000313" key="12">
    <source>
        <dbReference type="EMBL" id="MCW9712565.1"/>
    </source>
</evidence>
<gene>
    <name evidence="12" type="ORF">LQ318_06590</name>
</gene>
<keyword evidence="7 8" id="KW-0998">Cell outer membrane</keyword>
<feature type="domain" description="TonB-dependent receptor plug" evidence="11">
    <location>
        <begin position="129"/>
        <end position="224"/>
    </location>
</feature>
<keyword evidence="6 8" id="KW-0472">Membrane</keyword>
<feature type="domain" description="TonB-dependent receptor-like beta-barrel" evidence="10">
    <location>
        <begin position="292"/>
        <end position="732"/>
    </location>
</feature>
<evidence type="ECO:0000313" key="13">
    <source>
        <dbReference type="Proteomes" id="UP001207337"/>
    </source>
</evidence>
<evidence type="ECO:0000256" key="6">
    <source>
        <dbReference type="ARBA" id="ARBA00023136"/>
    </source>
</evidence>
<dbReference type="InterPro" id="IPR000531">
    <property type="entry name" value="Beta-barrel_TonB"/>
</dbReference>
<dbReference type="InterPro" id="IPR012910">
    <property type="entry name" value="Plug_dom"/>
</dbReference>
<keyword evidence="12" id="KW-0675">Receptor</keyword>
<comment type="similarity">
    <text evidence="8 9">Belongs to the TonB-dependent receptor family.</text>
</comment>
<dbReference type="RefSeq" id="WP_265788624.1">
    <property type="nucleotide sequence ID" value="NZ_BAABRS010000001.1"/>
</dbReference>
<dbReference type="InterPro" id="IPR013784">
    <property type="entry name" value="Carb-bd-like_fold"/>
</dbReference>
<evidence type="ECO:0000256" key="8">
    <source>
        <dbReference type="PROSITE-ProRule" id="PRU01360"/>
    </source>
</evidence>
<dbReference type="CDD" id="cd01347">
    <property type="entry name" value="ligand_gated_channel"/>
    <property type="match status" value="1"/>
</dbReference>
<evidence type="ECO:0000256" key="5">
    <source>
        <dbReference type="ARBA" id="ARBA00023077"/>
    </source>
</evidence>
<keyword evidence="13" id="KW-1185">Reference proteome</keyword>
<dbReference type="Pfam" id="PF13715">
    <property type="entry name" value="CarbopepD_reg_2"/>
    <property type="match status" value="1"/>
</dbReference>
<dbReference type="Pfam" id="PF00593">
    <property type="entry name" value="TonB_dep_Rec_b-barrel"/>
    <property type="match status" value="1"/>
</dbReference>
<keyword evidence="3 8" id="KW-1134">Transmembrane beta strand</keyword>
<dbReference type="SUPFAM" id="SSF56935">
    <property type="entry name" value="Porins"/>
    <property type="match status" value="1"/>
</dbReference>
<dbReference type="InterPro" id="IPR037066">
    <property type="entry name" value="Plug_dom_sf"/>
</dbReference>
<keyword evidence="5 9" id="KW-0798">TonB box</keyword>
<comment type="subcellular location">
    <subcellularLocation>
        <location evidence="1 8">Cell outer membrane</location>
        <topology evidence="1 8">Multi-pass membrane protein</topology>
    </subcellularLocation>
</comment>
<sequence>MIEHKKRLFLILFLGILLPYAVFAQSKGTLEGAVVDAETSEPIPGANIFIPELSKGAATDSEGNFTIPSIAPGNYDVEISFVGYQQIRQSVAISGGETVELTIELHPSEMMLGGITVTALRPDLNVDANVSQAEIRKANPRDSGELLRSVNGVDAVRRGPVGLDPVVRGLRETEVGTYLDGTRIFPAGPARMDSPLSHLDPTMIENIEIVKGPYALSWGAGNMSAIRVETKSLNNLNTAFGGNLTSGYDSNFNTLEEAASLYGQSGKVGYMVSGAWRTGDDYASGNGTNIPGDYLSREIRGKVSYEVTSNSRITASLGYQNQEDIDYPGRLLDATYFNTYNGSLDWEWNPENNIIRNLQAKAYINNVSHGMDNDNKPTAQPDPDRMPPFALDVEVEADNYVSGGKLAAMIETGDQWDWEVGTDIYSSYRDATRRLSRRDNGQKLFFDLMWPEATITDLGIFNRLSYSFSEKLSATATGRMDFVRADADTISQFFEQNIATNLDSREANFSASGTLNYQFFDFWSVGLGLGSVVRTADATERYSDRIPASKAQMSAEFVGNPDLEPERSTQADLWLNGRYENINLSLNGFVRHMDNYITLEATNFPKRLPLSPETVYQYINGSARFAGFDISACYRIVEPLTINSSLSYLWGQDTELDEPALGVSPLSGTVGLRYEFSKQPLFLESTAKFVSEQERVATARGETSTEGYTVFDLQGGWNITNSISLQAGVKNLLDRQYINHLNAKNPYSGMTIAEPGRVLFGDISVRF</sequence>
<evidence type="ECO:0000256" key="3">
    <source>
        <dbReference type="ARBA" id="ARBA00022452"/>
    </source>
</evidence>
<dbReference type="InterPro" id="IPR039426">
    <property type="entry name" value="TonB-dep_rcpt-like"/>
</dbReference>
<keyword evidence="4 8" id="KW-0812">Transmembrane</keyword>
<dbReference type="Gene3D" id="2.60.40.1120">
    <property type="entry name" value="Carboxypeptidase-like, regulatory domain"/>
    <property type="match status" value="1"/>
</dbReference>
<reference evidence="12 13" key="1">
    <citation type="submission" date="2021-11" db="EMBL/GenBank/DDBJ databases">
        <title>Aliifidinibius sp. nov., a new bacterium isolated from saline soil.</title>
        <authorList>
            <person name="Galisteo C."/>
            <person name="De La Haba R."/>
            <person name="Sanchez-Porro C."/>
            <person name="Ventosa A."/>
        </authorList>
    </citation>
    <scope>NUCLEOTIDE SEQUENCE [LARGE SCALE GENOMIC DNA]</scope>
    <source>
        <strain evidence="12 13">KACC 190600</strain>
    </source>
</reference>
<comment type="caution">
    <text evidence="12">The sequence shown here is derived from an EMBL/GenBank/DDBJ whole genome shotgun (WGS) entry which is preliminary data.</text>
</comment>
<dbReference type="PANTHER" id="PTHR30069:SF49">
    <property type="entry name" value="OUTER MEMBRANE PROTEIN C"/>
    <property type="match status" value="1"/>
</dbReference>
<dbReference type="Proteomes" id="UP001207337">
    <property type="component" value="Unassembled WGS sequence"/>
</dbReference>
<dbReference type="PROSITE" id="PS52016">
    <property type="entry name" value="TONB_DEPENDENT_REC_3"/>
    <property type="match status" value="1"/>
</dbReference>
<dbReference type="PANTHER" id="PTHR30069">
    <property type="entry name" value="TONB-DEPENDENT OUTER MEMBRANE RECEPTOR"/>
    <property type="match status" value="1"/>
</dbReference>
<dbReference type="SUPFAM" id="SSF49452">
    <property type="entry name" value="Starch-binding domain-like"/>
    <property type="match status" value="1"/>
</dbReference>
<evidence type="ECO:0000256" key="9">
    <source>
        <dbReference type="RuleBase" id="RU003357"/>
    </source>
</evidence>
<evidence type="ECO:0000256" key="4">
    <source>
        <dbReference type="ARBA" id="ARBA00022692"/>
    </source>
</evidence>
<dbReference type="Pfam" id="PF07715">
    <property type="entry name" value="Plug"/>
    <property type="match status" value="1"/>
</dbReference>
<evidence type="ECO:0000259" key="11">
    <source>
        <dbReference type="Pfam" id="PF07715"/>
    </source>
</evidence>
<evidence type="ECO:0000259" key="10">
    <source>
        <dbReference type="Pfam" id="PF00593"/>
    </source>
</evidence>
<keyword evidence="2 8" id="KW-0813">Transport</keyword>
<proteinExistence type="inferred from homology"/>
<accession>A0ABT3PXI1</accession>
<protein>
    <submittedName>
        <fullName evidence="12">TonB-dependent receptor</fullName>
    </submittedName>
</protein>
<dbReference type="EMBL" id="JAJNDC010000001">
    <property type="protein sequence ID" value="MCW9712565.1"/>
    <property type="molecule type" value="Genomic_DNA"/>
</dbReference>
<dbReference type="InterPro" id="IPR036942">
    <property type="entry name" value="Beta-barrel_TonB_sf"/>
</dbReference>
<organism evidence="12 13">
    <name type="scientific">Fodinibius salicampi</name>
    <dbReference type="NCBI Taxonomy" id="1920655"/>
    <lineage>
        <taxon>Bacteria</taxon>
        <taxon>Pseudomonadati</taxon>
        <taxon>Balneolota</taxon>
        <taxon>Balneolia</taxon>
        <taxon>Balneolales</taxon>
        <taxon>Balneolaceae</taxon>
        <taxon>Fodinibius</taxon>
    </lineage>
</organism>